<evidence type="ECO:0000313" key="3">
    <source>
        <dbReference type="Proteomes" id="UP001642409"/>
    </source>
</evidence>
<accession>A0AA86U5T1</accession>
<evidence type="ECO:0000313" key="1">
    <source>
        <dbReference type="EMBL" id="CAI9938937.1"/>
    </source>
</evidence>
<gene>
    <name evidence="1" type="ORF">HINF_LOCUS26582</name>
    <name evidence="2" type="ORF">HINF_LOCUS63595</name>
</gene>
<dbReference type="AlphaFoldDB" id="A0AA86U5T1"/>
<dbReference type="EMBL" id="CAXDID020000400">
    <property type="protein sequence ID" value="CAL6087332.1"/>
    <property type="molecule type" value="Genomic_DNA"/>
</dbReference>
<dbReference type="EMBL" id="CATOUU010000659">
    <property type="protein sequence ID" value="CAI9938937.1"/>
    <property type="molecule type" value="Genomic_DNA"/>
</dbReference>
<dbReference type="Proteomes" id="UP001642409">
    <property type="component" value="Unassembled WGS sequence"/>
</dbReference>
<reference evidence="2 3" key="2">
    <citation type="submission" date="2024-07" db="EMBL/GenBank/DDBJ databases">
        <authorList>
            <person name="Akdeniz Z."/>
        </authorList>
    </citation>
    <scope>NUCLEOTIDE SEQUENCE [LARGE SCALE GENOMIC DNA]</scope>
</reference>
<reference evidence="1" key="1">
    <citation type="submission" date="2023-06" db="EMBL/GenBank/DDBJ databases">
        <authorList>
            <person name="Kurt Z."/>
        </authorList>
    </citation>
    <scope>NUCLEOTIDE SEQUENCE</scope>
</reference>
<name>A0AA86U5T1_9EUKA</name>
<comment type="caution">
    <text evidence="1">The sequence shown here is derived from an EMBL/GenBank/DDBJ whole genome shotgun (WGS) entry which is preliminary data.</text>
</comment>
<sequence>MTDEISKFYLAAKCKQQNADELYIAEKFLEQILFSDKDQAIQIAKYYSTLKHYHARKYYCHHAQTQTTYQLYLSKKNNCTRNTGFNRLLGLTYCKNKRTKYYGYQYIMLENSNLMPIGNYQIDKKLTYWRLTLKGEQLYDNQMKCPCHNDIKNDDPQKLIQELNYQTLSQYQQIIISYISQIASCYLSW</sequence>
<protein>
    <submittedName>
        <fullName evidence="2">Hypothetical_protein</fullName>
    </submittedName>
</protein>
<keyword evidence="3" id="KW-1185">Reference proteome</keyword>
<evidence type="ECO:0000313" key="2">
    <source>
        <dbReference type="EMBL" id="CAL6087332.1"/>
    </source>
</evidence>
<organism evidence="1">
    <name type="scientific">Hexamita inflata</name>
    <dbReference type="NCBI Taxonomy" id="28002"/>
    <lineage>
        <taxon>Eukaryota</taxon>
        <taxon>Metamonada</taxon>
        <taxon>Diplomonadida</taxon>
        <taxon>Hexamitidae</taxon>
        <taxon>Hexamitinae</taxon>
        <taxon>Hexamita</taxon>
    </lineage>
</organism>
<proteinExistence type="predicted"/>